<dbReference type="Pfam" id="PF00676">
    <property type="entry name" value="E1_dh"/>
    <property type="match status" value="1"/>
</dbReference>
<dbReference type="Gene3D" id="3.40.50.970">
    <property type="match status" value="1"/>
</dbReference>
<evidence type="ECO:0000256" key="6">
    <source>
        <dbReference type="ARBA" id="ARBA00025211"/>
    </source>
</evidence>
<evidence type="ECO:0000256" key="3">
    <source>
        <dbReference type="ARBA" id="ARBA00012281"/>
    </source>
</evidence>
<dbReference type="GO" id="GO:0004739">
    <property type="term" value="F:pyruvate dehydrogenase (acetyl-transferring) activity"/>
    <property type="evidence" value="ECO:0007669"/>
    <property type="project" value="UniProtKB-EC"/>
</dbReference>
<keyword evidence="4" id="KW-0560">Oxidoreductase</keyword>
<evidence type="ECO:0000256" key="1">
    <source>
        <dbReference type="ARBA" id="ARBA00001964"/>
    </source>
</evidence>
<comment type="cofactor">
    <cofactor evidence="1">
        <name>thiamine diphosphate</name>
        <dbReference type="ChEBI" id="CHEBI:58937"/>
    </cofactor>
</comment>
<comment type="function">
    <text evidence="6">The pyruvate dehydrogenase complex catalyzes the overall conversion of pyruvate to acetyl-CoA and CO(2). It contains multiple copies of three enzymatic components: pyruvate dehydrogenase (E1), dihydrolipoamide acetyltransferase (E2) and lipoamide dehydrogenase (E3).</text>
</comment>
<gene>
    <name evidence="9" type="ORF">WJX73_002654</name>
</gene>
<reference evidence="9 10" key="1">
    <citation type="journal article" date="2024" name="Nat. Commun.">
        <title>Phylogenomics reveals the evolutionary origins of lichenization in chlorophyte algae.</title>
        <authorList>
            <person name="Puginier C."/>
            <person name="Libourel C."/>
            <person name="Otte J."/>
            <person name="Skaloud P."/>
            <person name="Haon M."/>
            <person name="Grisel S."/>
            <person name="Petersen M."/>
            <person name="Berrin J.G."/>
            <person name="Delaux P.M."/>
            <person name="Dal Grande F."/>
            <person name="Keller J."/>
        </authorList>
    </citation>
    <scope>NUCLEOTIDE SEQUENCE [LARGE SCALE GENOMIC DNA]</scope>
    <source>
        <strain evidence="9 10">SAG 2036</strain>
    </source>
</reference>
<evidence type="ECO:0000256" key="4">
    <source>
        <dbReference type="ARBA" id="ARBA00023002"/>
    </source>
</evidence>
<organism evidence="9 10">
    <name type="scientific">Symbiochloris irregularis</name>
    <dbReference type="NCBI Taxonomy" id="706552"/>
    <lineage>
        <taxon>Eukaryota</taxon>
        <taxon>Viridiplantae</taxon>
        <taxon>Chlorophyta</taxon>
        <taxon>core chlorophytes</taxon>
        <taxon>Trebouxiophyceae</taxon>
        <taxon>Trebouxiales</taxon>
        <taxon>Trebouxiaceae</taxon>
        <taxon>Symbiochloris</taxon>
    </lineage>
</organism>
<proteinExistence type="predicted"/>
<dbReference type="PANTHER" id="PTHR11516">
    <property type="entry name" value="PYRUVATE DEHYDROGENASE E1 COMPONENT, ALPHA SUBUNIT BACTERIAL AND ORGANELLAR"/>
    <property type="match status" value="1"/>
</dbReference>
<dbReference type="FunFam" id="3.40.50.970:FF:000013">
    <property type="entry name" value="Pyruvate dehydrogenase E1 component subunit alpha"/>
    <property type="match status" value="1"/>
</dbReference>
<keyword evidence="5" id="KW-0786">Thiamine pyrophosphate</keyword>
<protein>
    <recommendedName>
        <fullName evidence="3">pyruvate dehydrogenase (acetyl-transferring)</fullName>
        <ecNumber evidence="3">1.2.4.1</ecNumber>
    </recommendedName>
</protein>
<dbReference type="InterPro" id="IPR029061">
    <property type="entry name" value="THDP-binding"/>
</dbReference>
<keyword evidence="10" id="KW-1185">Reference proteome</keyword>
<dbReference type="AlphaFoldDB" id="A0AAW1PLH3"/>
<dbReference type="PANTHER" id="PTHR11516:SF60">
    <property type="entry name" value="PYRUVATE DEHYDROGENASE E1 COMPONENT SUBUNIT ALPHA"/>
    <property type="match status" value="1"/>
</dbReference>
<feature type="domain" description="Dehydrogenase E1 component" evidence="8">
    <location>
        <begin position="2"/>
        <end position="283"/>
    </location>
</feature>
<evidence type="ECO:0000313" key="9">
    <source>
        <dbReference type="EMBL" id="KAK9810723.1"/>
    </source>
</evidence>
<dbReference type="InterPro" id="IPR001017">
    <property type="entry name" value="DH_E1"/>
</dbReference>
<evidence type="ECO:0000256" key="2">
    <source>
        <dbReference type="ARBA" id="ARBA00011130"/>
    </source>
</evidence>
<dbReference type="CDD" id="cd02000">
    <property type="entry name" value="TPP_E1_PDC_ADC_BCADC"/>
    <property type="match status" value="1"/>
</dbReference>
<comment type="caution">
    <text evidence="9">The sequence shown here is derived from an EMBL/GenBank/DDBJ whole genome shotgun (WGS) entry which is preliminary data.</text>
</comment>
<dbReference type="EC" id="1.2.4.1" evidence="3"/>
<accession>A0AAW1PLH3</accession>
<dbReference type="SUPFAM" id="SSF52518">
    <property type="entry name" value="Thiamin diphosphate-binding fold (THDP-binding)"/>
    <property type="match status" value="1"/>
</dbReference>
<dbReference type="GO" id="GO:0006086">
    <property type="term" value="P:pyruvate decarboxylation to acetyl-CoA"/>
    <property type="evidence" value="ECO:0007669"/>
    <property type="project" value="TreeGrafter"/>
</dbReference>
<dbReference type="InterPro" id="IPR050642">
    <property type="entry name" value="PDH_E1_Alpha_Subunit"/>
</dbReference>
<comment type="catalytic activity">
    <reaction evidence="7">
        <text>N(6)-[(R)-lipoyl]-L-lysyl-[protein] + pyruvate + H(+) = N(6)-[(R)-S(8)-acetyldihydrolipoyl]-L-lysyl-[protein] + CO2</text>
        <dbReference type="Rhea" id="RHEA:19189"/>
        <dbReference type="Rhea" id="RHEA-COMP:10474"/>
        <dbReference type="Rhea" id="RHEA-COMP:10478"/>
        <dbReference type="ChEBI" id="CHEBI:15361"/>
        <dbReference type="ChEBI" id="CHEBI:15378"/>
        <dbReference type="ChEBI" id="CHEBI:16526"/>
        <dbReference type="ChEBI" id="CHEBI:83099"/>
        <dbReference type="ChEBI" id="CHEBI:83111"/>
        <dbReference type="EC" id="1.2.4.1"/>
    </reaction>
</comment>
<evidence type="ECO:0000259" key="8">
    <source>
        <dbReference type="Pfam" id="PF00676"/>
    </source>
</evidence>
<evidence type="ECO:0000313" key="10">
    <source>
        <dbReference type="Proteomes" id="UP001465755"/>
    </source>
</evidence>
<evidence type="ECO:0000256" key="5">
    <source>
        <dbReference type="ARBA" id="ARBA00023052"/>
    </source>
</evidence>
<comment type="subunit">
    <text evidence="2">Tetramer of 2 alpha and 2 beta subunits.</text>
</comment>
<dbReference type="Proteomes" id="UP001465755">
    <property type="component" value="Unassembled WGS sequence"/>
</dbReference>
<sequence>MLYKQKLARGFLHLADGQEAVPVGLEAASSYKDSLIQTYRDHCTAVGRGVTVKEVFAELLGRVDGAVRGLGGSMHLYKAENNFYGGMGIVGTHVPLGAGLAFAHKYRKDGCVSFTLYGDGAANQGQISEAINMSALWNLPVVFVVENNHFGMGTSQDRASKSARFYTRGDYIPGLWVDGMDVLAVKNGIAFARQHALEHGPIIVEMDTYRYHGHSISDPGSSYRTRDEIQGVRRARDPIEHVRTLLTEFKMASSSELKQLERKLKKGVQDDIEAAKQSAEPPIEDLWNNIYRDGLGAQFRNIDSTRNKIQLPQGSAGR</sequence>
<dbReference type="EMBL" id="JALJOQ010000014">
    <property type="protein sequence ID" value="KAK9810723.1"/>
    <property type="molecule type" value="Genomic_DNA"/>
</dbReference>
<evidence type="ECO:0000256" key="7">
    <source>
        <dbReference type="ARBA" id="ARBA00051231"/>
    </source>
</evidence>
<name>A0AAW1PLH3_9CHLO</name>